<dbReference type="GO" id="GO:0032040">
    <property type="term" value="C:small-subunit processome"/>
    <property type="evidence" value="ECO:0007669"/>
    <property type="project" value="TreeGrafter"/>
</dbReference>
<dbReference type="EMBL" id="JARGDH010000001">
    <property type="protein sequence ID" value="KAL0280210.1"/>
    <property type="molecule type" value="Genomic_DNA"/>
</dbReference>
<dbReference type="InterPro" id="IPR057525">
    <property type="entry name" value="UTP20_C"/>
</dbReference>
<feature type="compositionally biased region" description="Acidic residues" evidence="1">
    <location>
        <begin position="2513"/>
        <end position="2535"/>
    </location>
</feature>
<feature type="compositionally biased region" description="Basic and acidic residues" evidence="1">
    <location>
        <begin position="1631"/>
        <end position="1650"/>
    </location>
</feature>
<gene>
    <name evidence="5" type="ORF">PYX00_001577</name>
</gene>
<comment type="caution">
    <text evidence="5">The sequence shown here is derived from an EMBL/GenBank/DDBJ whole genome shotgun (WGS) entry which is preliminary data.</text>
</comment>
<evidence type="ECO:0008006" key="6">
    <source>
        <dbReference type="Google" id="ProtNLM"/>
    </source>
</evidence>
<feature type="domain" description="U3 small nucleolar RNA-associated protein 20" evidence="3">
    <location>
        <begin position="1748"/>
        <end position="1964"/>
    </location>
</feature>
<reference evidence="5" key="1">
    <citation type="journal article" date="2024" name="Gigascience">
        <title>Chromosome-level genome of the poultry shaft louse Menopon gallinae provides insight into the host-switching and adaptive evolution of parasitic lice.</title>
        <authorList>
            <person name="Xu Y."/>
            <person name="Ma L."/>
            <person name="Liu S."/>
            <person name="Liang Y."/>
            <person name="Liu Q."/>
            <person name="He Z."/>
            <person name="Tian L."/>
            <person name="Duan Y."/>
            <person name="Cai W."/>
            <person name="Li H."/>
            <person name="Song F."/>
        </authorList>
    </citation>
    <scope>NUCLEOTIDE SEQUENCE</scope>
    <source>
        <strain evidence="5">Cailab_2023a</strain>
    </source>
</reference>
<dbReference type="InterPro" id="IPR011989">
    <property type="entry name" value="ARM-like"/>
</dbReference>
<organism evidence="5">
    <name type="scientific">Menopon gallinae</name>
    <name type="common">poultry shaft louse</name>
    <dbReference type="NCBI Taxonomy" id="328185"/>
    <lineage>
        <taxon>Eukaryota</taxon>
        <taxon>Metazoa</taxon>
        <taxon>Ecdysozoa</taxon>
        <taxon>Arthropoda</taxon>
        <taxon>Hexapoda</taxon>
        <taxon>Insecta</taxon>
        <taxon>Pterygota</taxon>
        <taxon>Neoptera</taxon>
        <taxon>Paraneoptera</taxon>
        <taxon>Psocodea</taxon>
        <taxon>Troctomorpha</taxon>
        <taxon>Phthiraptera</taxon>
        <taxon>Amblycera</taxon>
        <taxon>Menoponidae</taxon>
        <taxon>Menopon</taxon>
    </lineage>
</organism>
<sequence>MDRVRHKESNRFKFQSFAERISNINIDVFHRVPHRNEENDEDSSTYFYQSVQKWCTLNLTENFKSFRQEIGYEISTLPQLINHKEKIVSVFLKHIKLQNILSLQPVLEMLVAFVKDIRYEFYEFYPDVLKELILLLKVKDAEILESTFTCLAYLFKYLSRELVKDLDKVLLDLAPLLNDNNPVYVRDFAAQSFAFVARKVKDKEKFLLLVLQTVQSSPHLLQGISQLIFHMLCGIKGQSHSCAEGLLQCMFNDFGDDKLPQKLLFLLASNVVTSYGKAIGPQHSFLFPVLHKILKEKVEKDGASSKSVRKLLKIIKIGLQCRSGANLQESLIPELISCITKLLSSSDGKTKKLSAEICGDILMLDNLKLPQEIASLMIIKVLDTKDEEILLDFMEQVSNFAGFETLVLPQALQIFCSLQSHSYLKILSKIIVSKTEPQLKNYNILDTPIYSITLRSGSIKLRDMLLEIMEKFDPSVELTDDILSALIIIRHISPSDGIVISKSILKIIRDTVQYIGDTHEGKERHIFVLCTAFESLLYFKESIKSEDAQFTCEILNLLSKNKSLMVLRIVNLLLMIVEDIKISDNLFLETYRNLEVLTQSPHSYVRFLALHSLQSLEKLRHSSDEKQNMVEVLNLCLNAEIIPLTITDYREKIKELEKLKYDGLPPLNDENCRVLIRYLLGVLYCNFKLIWEPTFEILASYATKIPKLFWGVFHKQLTYVTQLCKERKFPDDLNLPTMDEFLLKNVRFLIVEDKADYNNYRYLLWKSMTLFADLCESKNRDVVSMYLTFLDEELLKSSPRHNLTINIKQNEGAEDDNDEGNAESPNTEETSVKSKSGSSVIKWAVAHLTLLSNFKSPKLCYKEAELRSSYYDLLEHKNVEIQKLALECLFTYKFKYMMPYKQHLRNLIDEVKFRDEIVHFQIDKENGVIQESHREELMPVVMRILYNKMVSRSAVKRGSKGSAALLKRSVVFRFLAGSSDSEMEVFLQMAFRTFHSYQDADTEGFVKVMNSVDLEHVTPPKKLLSIVNLVDIIIEHFGGLMTVKIQRYILKILFSVGAITCGISSQRDKVFSGYITSIKNLRIANSDCLGKFFDRLSFPWIEDEINTIFEIFVWDGLEKLPMESLYNPTAVLRLFSTWSENPRYFKLFARHKKDDKSFSALPFITALLLNEKTQNSVTSYIIRIIENLLTLKEEITEENEDETPIEIDYILPIDEAQIEKLSLKEELNYGSKILIPHVGSILTYLRRKLEKSNNALDKTELAVLSKVTELATSPENSDSLMTILLRLLTVKKMPDEEILMDMMTTVENLAKIVNKPLSYLRSFAVLLGTIDSVDCRKMLTNALANIQNRCPELNESLSVVRDLNANDSKWVSQPDFDKRLDAYKKVKTLASEGQMDLDFALMVLHNSFYVVRCDTDLSLRDSASYCLKEICPILANNWKDNQNQNQFWIDSILRTIHLALIGKDENIQTFAISLLGVMARECGDHHPVLKDLSVYANKTDLEVDLFENAVHLQGHRRVRSLLRFVSLSKNLTKAPNTRTLAQFILPLATRYLCNQKYIEKNTLIDAAISCLGAVCKYLPWHKYQTVLRYYLSKLQGKIDYQKQLVRIVIAILDSFHFDISKAEYAPAPTASEEKTSENDKESPSDKKSTPDDDSDSRIDEDEEEKELDDELNEDKDIEEVNEEKMETSIPTEQSSALKSFTILNPAEAARVQRAMTGSLLTQLTKAIGERTQKDDTHKSNIKSLGPDRDSEEVLRIPIAVTLVKLLQKISKKMLDDHLSGIIMRLCTFLKSKMESVRRVARETLEQIIASIGPKYLKVILGEMKAVLTKGFQLHVLVFTMHSVLHAVQSQLQAGDVDDNLQILLEACKNDVFGQPSEEKDVKQILAKHKEVKSTKSYRLINLIAQHITEKCLTDLLMPIKNVLETSHSHKAITKCRECLRHTVLGLCANEFISSENLFIYIYGVTSESIPKLSAPEKVEVKKKNPKEKQDCFIIPEEPKNRIGVLSNPVKKNPKSNSHILLEFGFQLLQFILKKEKLQSTSNFKSFLDPLGGVLVKAVESQHIKVSTLALNCLCKIFKYNLPSVRSEMQSVINELFAILHKYAAPGLSKGETFDLVLVTFKTLCVIMRDTNRNGIDVEKLKILLVYVEQDIYDNHRQASAFNILKTILKMKLDVPELNDLIKKVAELSISSELAHVRLQARQCVFQYIMDYPIGEKLEYYIGFFVSQLSFAVESGRQSALEMIHSFITHFPQKVLNEQCEVFLITLGARLVNDDSPECKKAVSGIVKSMLLRLDENYRNQLFDILILWLKQKKLGHRRLSAQIIGIYVTIEKEEFAKRLPKLLPLIHMQFSGKPMPGKFVRLSKDEEGQNRGKDYNLFQVLQLLLKICSHCPDFLTDSQNQESLNLLAETCQSLLCHPHEWVRLASMQFLGSLFNSIDPSQVAKVLNGKKVKTQLSFLQPSSLRRRIRSLILDHVSQLIPNAEIGQEFIEQVTKNLVYFARVLKDVSKTEGVNNEEEEDEEDDEEEEMVNEEEREEDSKEESKNLSILWLIRKMRRIVNREIVETPLSYTLRTGVLKWIGAVSVCFSKEELTEILYHLIAPVVRERDLLEGEHSEGPFKTLVTEVTQLLKKKVGFEEFTREAVKVQKRLLDRRTERRTQRAQEFVTNPERAAKRKIEKQVKKKMLKKRKIESFKAKGIKKFPRKRKAEEDIF</sequence>
<dbReference type="InterPro" id="IPR016024">
    <property type="entry name" value="ARM-type_fold"/>
</dbReference>
<dbReference type="Pfam" id="PF23099">
    <property type="entry name" value="UTP20_C"/>
    <property type="match status" value="1"/>
</dbReference>
<evidence type="ECO:0000313" key="5">
    <source>
        <dbReference type="EMBL" id="KAL0280210.1"/>
    </source>
</evidence>
<dbReference type="Gene3D" id="1.25.10.10">
    <property type="entry name" value="Leucine-rich Repeat Variant"/>
    <property type="match status" value="3"/>
</dbReference>
<evidence type="ECO:0000259" key="4">
    <source>
        <dbReference type="Pfam" id="PF23099"/>
    </source>
</evidence>
<evidence type="ECO:0000256" key="1">
    <source>
        <dbReference type="SAM" id="MobiDB-lite"/>
    </source>
</evidence>
<proteinExistence type="predicted"/>
<dbReference type="EMBL" id="JARGDH010000001">
    <property type="protein sequence ID" value="KAL0280212.1"/>
    <property type="molecule type" value="Genomic_DNA"/>
</dbReference>
<dbReference type="PANTHER" id="PTHR17695:SF11">
    <property type="entry name" value="SMALL SUBUNIT PROCESSOME COMPONENT 20 HOMOLOG"/>
    <property type="match status" value="1"/>
</dbReference>
<dbReference type="PANTHER" id="PTHR17695">
    <property type="entry name" value="SMALL SUBUNIT PROCESSOME COMPONENT 20 HOMOLOG"/>
    <property type="match status" value="1"/>
</dbReference>
<name>A0AAW2IFE5_9NEOP</name>
<feature type="domain" description="U3 small nucleolar RNA-associated protein 20 N-terminal" evidence="2">
    <location>
        <begin position="845"/>
        <end position="1453"/>
    </location>
</feature>
<feature type="compositionally biased region" description="Acidic residues" evidence="1">
    <location>
        <begin position="812"/>
        <end position="821"/>
    </location>
</feature>
<dbReference type="Pfam" id="PF07539">
    <property type="entry name" value="UTP20_N"/>
    <property type="match status" value="1"/>
</dbReference>
<feature type="region of interest" description="Disordered" evidence="1">
    <location>
        <begin position="2510"/>
        <end position="2539"/>
    </location>
</feature>
<feature type="region of interest" description="Disordered" evidence="1">
    <location>
        <begin position="806"/>
        <end position="833"/>
    </location>
</feature>
<dbReference type="Pfam" id="PF20416">
    <property type="entry name" value="UTP20"/>
    <property type="match status" value="1"/>
</dbReference>
<dbReference type="SUPFAM" id="SSF48371">
    <property type="entry name" value="ARM repeat"/>
    <property type="match status" value="2"/>
</dbReference>
<dbReference type="InterPro" id="IPR046523">
    <property type="entry name" value="UTP20_dom"/>
</dbReference>
<protein>
    <recommendedName>
        <fullName evidence="6">Small subunit processome component 20 homolog</fullName>
    </recommendedName>
</protein>
<feature type="domain" description="U3 small nucleolar RNA-associated protein 20 C-terminal" evidence="4">
    <location>
        <begin position="2317"/>
        <end position="2691"/>
    </location>
</feature>
<dbReference type="GO" id="GO:0030686">
    <property type="term" value="C:90S preribosome"/>
    <property type="evidence" value="ECO:0007669"/>
    <property type="project" value="TreeGrafter"/>
</dbReference>
<evidence type="ECO:0000259" key="2">
    <source>
        <dbReference type="Pfam" id="PF07539"/>
    </source>
</evidence>
<dbReference type="InterPro" id="IPR052575">
    <property type="entry name" value="SSU_processome_comp_20"/>
</dbReference>
<evidence type="ECO:0000259" key="3">
    <source>
        <dbReference type="Pfam" id="PF20416"/>
    </source>
</evidence>
<dbReference type="InterPro" id="IPR011430">
    <property type="entry name" value="UTP20_N"/>
</dbReference>
<feature type="compositionally biased region" description="Acidic residues" evidence="1">
    <location>
        <begin position="1651"/>
        <end position="1681"/>
    </location>
</feature>
<feature type="region of interest" description="Disordered" evidence="1">
    <location>
        <begin position="1626"/>
        <end position="1694"/>
    </location>
</feature>
<accession>A0AAW2IFE5</accession>